<protein>
    <submittedName>
        <fullName evidence="1">Uncharacterized protein</fullName>
    </submittedName>
</protein>
<reference evidence="1" key="1">
    <citation type="submission" date="2022-06" db="EMBL/GenBank/DDBJ databases">
        <title>Complete genome sequence and characterization of Cupriavidus gilardii QJ1 isolated from contaminating cells.</title>
        <authorList>
            <person name="Qi J."/>
        </authorList>
    </citation>
    <scope>NUCLEOTIDE SEQUENCE</scope>
    <source>
        <strain evidence="1">QJ1</strain>
    </source>
</reference>
<organism evidence="1 2">
    <name type="scientific">Cupriavidus gilardii</name>
    <dbReference type="NCBI Taxonomy" id="82541"/>
    <lineage>
        <taxon>Bacteria</taxon>
        <taxon>Pseudomonadati</taxon>
        <taxon>Pseudomonadota</taxon>
        <taxon>Betaproteobacteria</taxon>
        <taxon>Burkholderiales</taxon>
        <taxon>Burkholderiaceae</taxon>
        <taxon>Cupriavidus</taxon>
    </lineage>
</organism>
<dbReference type="EMBL" id="CP098736">
    <property type="protein sequence ID" value="USE78876.1"/>
    <property type="molecule type" value="Genomic_DNA"/>
</dbReference>
<evidence type="ECO:0000313" key="2">
    <source>
        <dbReference type="Proteomes" id="UP001056648"/>
    </source>
</evidence>
<sequence length="86" mass="9461">MSKYAKLDALILNKIGGHPVPFGMIVVRGVGLECDRIAREEGRDAYRVLDGRLQALRRAGKIRYVNKGDIGAGNGWVRAELGRTKP</sequence>
<proteinExistence type="predicted"/>
<dbReference type="RefSeq" id="WP_252252618.1">
    <property type="nucleotide sequence ID" value="NZ_CP098736.1"/>
</dbReference>
<name>A0ABY4VSW4_9BURK</name>
<evidence type="ECO:0000313" key="1">
    <source>
        <dbReference type="EMBL" id="USE78876.1"/>
    </source>
</evidence>
<gene>
    <name evidence="1" type="ORF">NDR89_19765</name>
</gene>
<keyword evidence="2" id="KW-1185">Reference proteome</keyword>
<accession>A0ABY4VSW4</accession>
<dbReference type="Proteomes" id="UP001056648">
    <property type="component" value="Chromosome 2"/>
</dbReference>